<dbReference type="GO" id="GO:0008982">
    <property type="term" value="F:protein-N(PI)-phosphohistidine-sugar phosphotransferase activity"/>
    <property type="evidence" value="ECO:0007669"/>
    <property type="project" value="InterPro"/>
</dbReference>
<keyword evidence="6 8" id="KW-1133">Transmembrane helix</keyword>
<feature type="transmembrane region" description="Helical" evidence="8">
    <location>
        <begin position="181"/>
        <end position="200"/>
    </location>
</feature>
<evidence type="ECO:0000256" key="5">
    <source>
        <dbReference type="ARBA" id="ARBA00022692"/>
    </source>
</evidence>
<dbReference type="EMBL" id="JWHT01000004">
    <property type="protein sequence ID" value="KIU25674.1"/>
    <property type="molecule type" value="Genomic_DNA"/>
</dbReference>
<evidence type="ECO:0000256" key="6">
    <source>
        <dbReference type="ARBA" id="ARBA00022989"/>
    </source>
</evidence>
<accession>A0A0D1KMC0</accession>
<evidence type="ECO:0000256" key="1">
    <source>
        <dbReference type="ARBA" id="ARBA00004651"/>
    </source>
</evidence>
<evidence type="ECO:0000256" key="2">
    <source>
        <dbReference type="ARBA" id="ARBA00022448"/>
    </source>
</evidence>
<proteinExistence type="predicted"/>
<evidence type="ECO:0000256" key="7">
    <source>
        <dbReference type="ARBA" id="ARBA00023136"/>
    </source>
</evidence>
<feature type="transmembrane region" description="Helical" evidence="8">
    <location>
        <begin position="104"/>
        <end position="130"/>
    </location>
</feature>
<dbReference type="Proteomes" id="UP000032289">
    <property type="component" value="Unassembled WGS sequence"/>
</dbReference>
<dbReference type="AlphaFoldDB" id="A0A0D1KMC0"/>
<feature type="transmembrane region" description="Helical" evidence="8">
    <location>
        <begin position="263"/>
        <end position="281"/>
    </location>
</feature>
<evidence type="ECO:0000313" key="10">
    <source>
        <dbReference type="EMBL" id="KIU25674.1"/>
    </source>
</evidence>
<evidence type="ECO:0000256" key="4">
    <source>
        <dbReference type="ARBA" id="ARBA00022597"/>
    </source>
</evidence>
<dbReference type="GO" id="GO:0005886">
    <property type="term" value="C:plasma membrane"/>
    <property type="evidence" value="ECO:0007669"/>
    <property type="project" value="UniProtKB-SubCell"/>
</dbReference>
<feature type="transmembrane region" description="Helical" evidence="8">
    <location>
        <begin position="25"/>
        <end position="45"/>
    </location>
</feature>
<dbReference type="InterPro" id="IPR003352">
    <property type="entry name" value="PTS_EIIC"/>
</dbReference>
<keyword evidence="3" id="KW-1003">Cell membrane</keyword>
<name>A0A0D1KMC0_9LACO</name>
<dbReference type="RefSeq" id="WP_043940527.1">
    <property type="nucleotide sequence ID" value="NZ_JWHT01000004.1"/>
</dbReference>
<feature type="transmembrane region" description="Helical" evidence="8">
    <location>
        <begin position="288"/>
        <end position="306"/>
    </location>
</feature>
<dbReference type="Pfam" id="PF13303">
    <property type="entry name" value="PTS_EIIC_2"/>
    <property type="match status" value="1"/>
</dbReference>
<feature type="transmembrane region" description="Helical" evidence="8">
    <location>
        <begin position="139"/>
        <end position="161"/>
    </location>
</feature>
<reference evidence="10 11" key="1">
    <citation type="journal article" date="2015" name="Microbiology (Mosc.)">
        <title>Genomics of the Weissella cibaria species with an examination of its metabolic traits.</title>
        <authorList>
            <person name="Lynch K.M."/>
            <person name="Lucid A."/>
            <person name="Arendt E.K."/>
            <person name="Sleator R.D."/>
            <person name="Lucey B."/>
            <person name="Coffey A."/>
        </authorList>
    </citation>
    <scope>NUCLEOTIDE SEQUENCE [LARGE SCALE GENOMIC DNA]</scope>
    <source>
        <strain evidence="10 11">AB3b</strain>
    </source>
</reference>
<sequence>MTQRFRLNTYSLQDFTLNVLNGNSLGIIIALIPAALTSQLLTFFGQHPWVTTVTMMTNVAQSMLPIIAAFAVGAFLRLGTLESAAIALASIVSGGVVHSNSNGLYTLAGSGAILNVMLVTYLSAGLVLLLQDKLGQLKLIFLPTIVLLIGGSIGLVTLPWMLNIQGFIGSLVASATHFSPLPMGIILGMAFAALIVSPLSSVGIATAINLAGVGAGAANAGIVAGALTLAWMSAAVNPIGGTIAHVIGSPKIQMANLLKKPLLFVPVILAAGITGGVATLAHIQGTPFSAGFGASGLIGPLTAWQVSGHAGLLWRISLTYLVAPVLTAWLMTVIFVKKTHLITPATDLKIPL</sequence>
<keyword evidence="4" id="KW-0762">Sugar transport</keyword>
<keyword evidence="2" id="KW-0813">Transport</keyword>
<evidence type="ECO:0000256" key="8">
    <source>
        <dbReference type="SAM" id="Phobius"/>
    </source>
</evidence>
<evidence type="ECO:0000313" key="11">
    <source>
        <dbReference type="Proteomes" id="UP000032289"/>
    </source>
</evidence>
<feature type="domain" description="Phosphotransferase system EIIC" evidence="9">
    <location>
        <begin position="18"/>
        <end position="343"/>
    </location>
</feature>
<keyword evidence="5 8" id="KW-0812">Transmembrane</keyword>
<comment type="caution">
    <text evidence="10">The sequence shown here is derived from an EMBL/GenBank/DDBJ whole genome shotgun (WGS) entry which is preliminary data.</text>
</comment>
<feature type="transmembrane region" description="Helical" evidence="8">
    <location>
        <begin position="312"/>
        <end position="336"/>
    </location>
</feature>
<protein>
    <submittedName>
        <fullName evidence="10">Putative membrane protein, putative toxin regulator</fullName>
    </submittedName>
</protein>
<dbReference type="GO" id="GO:0009401">
    <property type="term" value="P:phosphoenolpyruvate-dependent sugar phosphotransferase system"/>
    <property type="evidence" value="ECO:0007669"/>
    <property type="project" value="InterPro"/>
</dbReference>
<gene>
    <name evidence="10" type="ORF">ab3b_00142</name>
</gene>
<keyword evidence="7 8" id="KW-0472">Membrane</keyword>
<organism evidence="10 11">
    <name type="scientific">Weissella cibaria</name>
    <dbReference type="NCBI Taxonomy" id="137591"/>
    <lineage>
        <taxon>Bacteria</taxon>
        <taxon>Bacillati</taxon>
        <taxon>Bacillota</taxon>
        <taxon>Bacilli</taxon>
        <taxon>Lactobacillales</taxon>
        <taxon>Lactobacillaceae</taxon>
        <taxon>Weissella</taxon>
    </lineage>
</organism>
<feature type="transmembrane region" description="Helical" evidence="8">
    <location>
        <begin position="207"/>
        <end position="232"/>
    </location>
</feature>
<comment type="subcellular location">
    <subcellularLocation>
        <location evidence="1">Cell membrane</location>
        <topology evidence="1">Multi-pass membrane protein</topology>
    </subcellularLocation>
</comment>
<evidence type="ECO:0000256" key="3">
    <source>
        <dbReference type="ARBA" id="ARBA00022475"/>
    </source>
</evidence>
<evidence type="ECO:0000259" key="9">
    <source>
        <dbReference type="Pfam" id="PF13303"/>
    </source>
</evidence>
<feature type="transmembrane region" description="Helical" evidence="8">
    <location>
        <begin position="66"/>
        <end position="92"/>
    </location>
</feature>
<dbReference type="PATRIC" id="fig|137591.24.peg.144"/>